<proteinExistence type="predicted"/>
<dbReference type="EMBL" id="LT669839">
    <property type="protein sequence ID" value="SHD77842.1"/>
    <property type="molecule type" value="Genomic_DNA"/>
</dbReference>
<gene>
    <name evidence="1" type="ORF">CUESP1_2496</name>
</gene>
<sequence length="118" mass="13346">MVDTVVLKLILSILYLSYPDNSSPKVIHIDSNRPSLLVGFFTRFTTLPSSIITPSILVPPISRPTINFNPSPFLTLLSNSIISLLGCEYQVITKLYTNPFYVFDMNNIYLFVNVNCRI</sequence>
<dbReference type="Proteomes" id="UP000245423">
    <property type="component" value="Chromosome 1"/>
</dbReference>
<evidence type="ECO:0000313" key="1">
    <source>
        <dbReference type="EMBL" id="SHD77842.1"/>
    </source>
</evidence>
<evidence type="ECO:0000313" key="2">
    <source>
        <dbReference type="Proteomes" id="UP000245423"/>
    </source>
</evidence>
<accession>A0A1M4PQT6</accession>
<organism evidence="1 2">
    <name type="scientific">[Clostridium] ultunense Esp</name>
    <dbReference type="NCBI Taxonomy" id="1288971"/>
    <lineage>
        <taxon>Bacteria</taxon>
        <taxon>Bacillati</taxon>
        <taxon>Bacillota</taxon>
        <taxon>Tissierellia</taxon>
        <taxon>Tissierellales</taxon>
        <taxon>Tepidimicrobiaceae</taxon>
        <taxon>Schnuerera</taxon>
    </lineage>
</organism>
<name>A0A1M4PQT6_9FIRM</name>
<reference evidence="1 2" key="1">
    <citation type="submission" date="2016-11" db="EMBL/GenBank/DDBJ databases">
        <authorList>
            <person name="Manzoor S."/>
        </authorList>
    </citation>
    <scope>NUCLEOTIDE SEQUENCE [LARGE SCALE GENOMIC DNA]</scope>
    <source>
        <strain evidence="1">Clostridium ultunense strain Esp</strain>
    </source>
</reference>
<keyword evidence="2" id="KW-1185">Reference proteome</keyword>
<dbReference type="AlphaFoldDB" id="A0A1M4PQT6"/>
<protein>
    <submittedName>
        <fullName evidence="1">Uncharacterized protein</fullName>
    </submittedName>
</protein>